<dbReference type="Proteomes" id="UP000319578">
    <property type="component" value="Unassembled WGS sequence"/>
</dbReference>
<evidence type="ECO:0000313" key="1">
    <source>
        <dbReference type="EMBL" id="GED68704.1"/>
    </source>
</evidence>
<protein>
    <recommendedName>
        <fullName evidence="3">Glycosyl transferase</fullName>
    </recommendedName>
</protein>
<dbReference type="Gene3D" id="3.90.550.10">
    <property type="entry name" value="Spore Coat Polysaccharide Biosynthesis Protein SpsA, Chain A"/>
    <property type="match status" value="2"/>
</dbReference>
<evidence type="ECO:0008006" key="3">
    <source>
        <dbReference type="Google" id="ProtNLM"/>
    </source>
</evidence>
<comment type="caution">
    <text evidence="1">The sequence shown here is derived from an EMBL/GenBank/DDBJ whole genome shotgun (WGS) entry which is preliminary data.</text>
</comment>
<gene>
    <name evidence="1" type="ORF">BRE01_24060</name>
</gene>
<organism evidence="1 2">
    <name type="scientific">Brevibacillus reuszeri</name>
    <dbReference type="NCBI Taxonomy" id="54915"/>
    <lineage>
        <taxon>Bacteria</taxon>
        <taxon>Bacillati</taxon>
        <taxon>Bacillota</taxon>
        <taxon>Bacilli</taxon>
        <taxon>Bacillales</taxon>
        <taxon>Paenibacillaceae</taxon>
        <taxon>Brevibacillus</taxon>
    </lineage>
</organism>
<name>A0ABQ0TLD4_9BACL</name>
<proteinExistence type="predicted"/>
<sequence>MSEKLRILIGSPICQKPDVLRMFFFSLERLVSKTTAIDYYFIDDNTDPASSRMLQSFARRHAGHVEIVSAQKSNLEYVCDETTHFWTDDLVWKVAGFKDQIMNHARQSGYDGLFLVDSDLLLQPQTLEVLLASEKDIISEIFWTSWTPNSLPAPQVWLIDEYTQYESSRTELLTPEEQYLRKYSFFGKLRVPGVHEVGGLGACTLIRKKALKAGVSFERIKNLSFWGEDRHFCIRAQALGFSLFVDTHHPAFHLYREADFSEATTWMRQIHRATPIRNGTPAVSAAKSTPRPKITLSMVIHNEADKHLAYVLSKRREYIDEAVIIDDGSTDNSLEICHEVLKGIPLHLVKNTTSQFAHNEVDLRKQQWQETIKSDPNGS</sequence>
<dbReference type="EMBL" id="BJON01000009">
    <property type="protein sequence ID" value="GED68704.1"/>
    <property type="molecule type" value="Genomic_DNA"/>
</dbReference>
<dbReference type="InterPro" id="IPR029044">
    <property type="entry name" value="Nucleotide-diphossugar_trans"/>
</dbReference>
<accession>A0ABQ0TLD4</accession>
<dbReference type="SUPFAM" id="SSF53448">
    <property type="entry name" value="Nucleotide-diphospho-sugar transferases"/>
    <property type="match status" value="2"/>
</dbReference>
<evidence type="ECO:0000313" key="2">
    <source>
        <dbReference type="Proteomes" id="UP000319578"/>
    </source>
</evidence>
<reference evidence="1 2" key="1">
    <citation type="submission" date="2019-06" db="EMBL/GenBank/DDBJ databases">
        <title>Whole genome shotgun sequence of Brevibacillus reuszeri NBRC 15719.</title>
        <authorList>
            <person name="Hosoyama A."/>
            <person name="Uohara A."/>
            <person name="Ohji S."/>
            <person name="Ichikawa N."/>
        </authorList>
    </citation>
    <scope>NUCLEOTIDE SEQUENCE [LARGE SCALE GENOMIC DNA]</scope>
    <source>
        <strain evidence="1 2">NBRC 15719</strain>
    </source>
</reference>
<dbReference type="RefSeq" id="WP_307725608.1">
    <property type="nucleotide sequence ID" value="NZ_BJON01000009.1"/>
</dbReference>
<keyword evidence="2" id="KW-1185">Reference proteome</keyword>